<dbReference type="GO" id="GO:0032543">
    <property type="term" value="P:mitochondrial translation"/>
    <property type="evidence" value="ECO:0007669"/>
    <property type="project" value="InterPro"/>
</dbReference>
<dbReference type="InterPro" id="IPR033620">
    <property type="entry name" value="Ribosomal_mS37_met"/>
</dbReference>
<dbReference type="GO" id="GO:0003723">
    <property type="term" value="F:RNA binding"/>
    <property type="evidence" value="ECO:0007669"/>
    <property type="project" value="TreeGrafter"/>
</dbReference>
<dbReference type="SUPFAM" id="SSF47072">
    <property type="entry name" value="Cysteine alpha-hairpin motif"/>
    <property type="match status" value="1"/>
</dbReference>
<dbReference type="AlphaFoldDB" id="A0AAD9QS53"/>
<feature type="non-terminal residue" evidence="3">
    <location>
        <position position="1"/>
    </location>
</feature>
<evidence type="ECO:0000259" key="2">
    <source>
        <dbReference type="Pfam" id="PF06747"/>
    </source>
</evidence>
<name>A0AAD9QS53_ACRCE</name>
<feature type="domain" description="CHCH" evidence="2">
    <location>
        <begin position="44"/>
        <end position="76"/>
    </location>
</feature>
<dbReference type="Proteomes" id="UP001249851">
    <property type="component" value="Unassembled WGS sequence"/>
</dbReference>
<gene>
    <name evidence="3" type="ORF">P5673_009866</name>
</gene>
<organism evidence="3 4">
    <name type="scientific">Acropora cervicornis</name>
    <name type="common">Staghorn coral</name>
    <dbReference type="NCBI Taxonomy" id="6130"/>
    <lineage>
        <taxon>Eukaryota</taxon>
        <taxon>Metazoa</taxon>
        <taxon>Cnidaria</taxon>
        <taxon>Anthozoa</taxon>
        <taxon>Hexacorallia</taxon>
        <taxon>Scleractinia</taxon>
        <taxon>Astrocoeniina</taxon>
        <taxon>Acroporidae</taxon>
        <taxon>Acropora</taxon>
    </lineage>
</organism>
<evidence type="ECO:0000313" key="3">
    <source>
        <dbReference type="EMBL" id="KAK2566364.1"/>
    </source>
</evidence>
<keyword evidence="1" id="KW-1015">Disulfide bond</keyword>
<evidence type="ECO:0000256" key="1">
    <source>
        <dbReference type="ARBA" id="ARBA00023157"/>
    </source>
</evidence>
<proteinExistence type="predicted"/>
<dbReference type="InterPro" id="IPR010625">
    <property type="entry name" value="CHCH"/>
</dbReference>
<dbReference type="PANTHER" id="PTHR31278">
    <property type="entry name" value="CHCHD1"/>
    <property type="match status" value="1"/>
</dbReference>
<reference evidence="3" key="2">
    <citation type="journal article" date="2023" name="Science">
        <title>Genomic signatures of disease resistance in endangered staghorn corals.</title>
        <authorList>
            <person name="Vollmer S.V."/>
            <person name="Selwyn J.D."/>
            <person name="Despard B.A."/>
            <person name="Roesel C.L."/>
        </authorList>
    </citation>
    <scope>NUCLEOTIDE SEQUENCE</scope>
    <source>
        <strain evidence="3">K2</strain>
    </source>
</reference>
<dbReference type="InterPro" id="IPR009069">
    <property type="entry name" value="Cys_alpha_HP_mot_SF"/>
</dbReference>
<keyword evidence="4" id="KW-1185">Reference proteome</keyword>
<dbReference type="PROSITE" id="PS51808">
    <property type="entry name" value="CHCH"/>
    <property type="match status" value="1"/>
</dbReference>
<protein>
    <submittedName>
        <fullName evidence="3">Coiled-coil-helix-coiled-coil-helix domain-containing protein 1</fullName>
    </submittedName>
</protein>
<reference evidence="3" key="1">
    <citation type="journal article" date="2023" name="G3 (Bethesda)">
        <title>Whole genome assembly and annotation of the endangered Caribbean coral Acropora cervicornis.</title>
        <authorList>
            <person name="Selwyn J.D."/>
            <person name="Vollmer S.V."/>
        </authorList>
    </citation>
    <scope>NUCLEOTIDE SEQUENCE</scope>
    <source>
        <strain evidence="3">K2</strain>
    </source>
</reference>
<sequence>MVNLTAVARGRKPHLIYGVKRGKVPTKLRPHLLPTKENDGRAPCLPEMFRLLACWKGNAFDDAYCKEEVQAFMDCASLQ</sequence>
<evidence type="ECO:0000313" key="4">
    <source>
        <dbReference type="Proteomes" id="UP001249851"/>
    </source>
</evidence>
<dbReference type="PANTHER" id="PTHR31278:SF2">
    <property type="entry name" value="SMALL RIBOSOMAL SUBUNIT PROTEIN MS37"/>
    <property type="match status" value="1"/>
</dbReference>
<comment type="caution">
    <text evidence="3">The sequence shown here is derived from an EMBL/GenBank/DDBJ whole genome shotgun (WGS) entry which is preliminary data.</text>
</comment>
<dbReference type="GO" id="GO:0005761">
    <property type="term" value="C:mitochondrial ribosome"/>
    <property type="evidence" value="ECO:0007669"/>
    <property type="project" value="InterPro"/>
</dbReference>
<dbReference type="EMBL" id="JARQWQ010000017">
    <property type="protein sequence ID" value="KAK2566364.1"/>
    <property type="molecule type" value="Genomic_DNA"/>
</dbReference>
<dbReference type="Pfam" id="PF06747">
    <property type="entry name" value="CHCH"/>
    <property type="match status" value="1"/>
</dbReference>
<accession>A0AAD9QS53</accession>